<reference evidence="2 3" key="1">
    <citation type="journal article" date="2016" name="Nat. Commun.">
        <title>Thousands of microbial genomes shed light on interconnected biogeochemical processes in an aquifer system.</title>
        <authorList>
            <person name="Anantharaman K."/>
            <person name="Brown C.T."/>
            <person name="Hug L.A."/>
            <person name="Sharon I."/>
            <person name="Castelle C.J."/>
            <person name="Probst A.J."/>
            <person name="Thomas B.C."/>
            <person name="Singh A."/>
            <person name="Wilkins M.J."/>
            <person name="Karaoz U."/>
            <person name="Brodie E.L."/>
            <person name="Williams K.H."/>
            <person name="Hubbard S.S."/>
            <person name="Banfield J.F."/>
        </authorList>
    </citation>
    <scope>NUCLEOTIDE SEQUENCE [LARGE SCALE GENOMIC DNA]</scope>
</reference>
<keyword evidence="1" id="KW-0812">Transmembrane</keyword>
<comment type="caution">
    <text evidence="2">The sequence shown here is derived from an EMBL/GenBank/DDBJ whole genome shotgun (WGS) entry which is preliminary data.</text>
</comment>
<name>A0A1F6D2U3_9BACT</name>
<dbReference type="AlphaFoldDB" id="A0A1F6D2U3"/>
<evidence type="ECO:0008006" key="4">
    <source>
        <dbReference type="Google" id="ProtNLM"/>
    </source>
</evidence>
<organism evidence="2 3">
    <name type="scientific">Candidatus Kaiserbacteria bacterium RIFCSPHIGHO2_02_FULL_49_11</name>
    <dbReference type="NCBI Taxonomy" id="1798489"/>
    <lineage>
        <taxon>Bacteria</taxon>
        <taxon>Candidatus Kaiseribacteriota</taxon>
    </lineage>
</organism>
<feature type="transmembrane region" description="Helical" evidence="1">
    <location>
        <begin position="20"/>
        <end position="39"/>
    </location>
</feature>
<protein>
    <recommendedName>
        <fullName evidence="4">General secretion pathway GspH domain-containing protein</fullName>
    </recommendedName>
</protein>
<keyword evidence="1" id="KW-1133">Transmembrane helix</keyword>
<evidence type="ECO:0000256" key="1">
    <source>
        <dbReference type="SAM" id="Phobius"/>
    </source>
</evidence>
<sequence>MILPFALPATRLPHSRGFSLIELVVTVGILTVITGALLANHASFGGSILVENLAYDVALSLRQAQVFGLSVREFNTGSGQFDIGYGIHFDRDDLSTYRLFADIDKGKTFNAGDGTEEIFTIGRGYSIRDICATSLGGVEVCSSTGALQNLDVVFIRPDPDAIMRVNGDTASVYQRARIVVQSPQEKTREVSVEATGQISVSQQ</sequence>
<dbReference type="PROSITE" id="PS00409">
    <property type="entry name" value="PROKAR_NTER_METHYL"/>
    <property type="match status" value="1"/>
</dbReference>
<evidence type="ECO:0000313" key="3">
    <source>
        <dbReference type="Proteomes" id="UP000177659"/>
    </source>
</evidence>
<dbReference type="InterPro" id="IPR012902">
    <property type="entry name" value="N_methyl_site"/>
</dbReference>
<keyword evidence="1" id="KW-0472">Membrane</keyword>
<dbReference type="Pfam" id="PF07963">
    <property type="entry name" value="N_methyl"/>
    <property type="match status" value="1"/>
</dbReference>
<dbReference type="NCBIfam" id="TIGR02532">
    <property type="entry name" value="IV_pilin_GFxxxE"/>
    <property type="match status" value="1"/>
</dbReference>
<gene>
    <name evidence="2" type="ORF">A3D62_02330</name>
</gene>
<evidence type="ECO:0000313" key="2">
    <source>
        <dbReference type="EMBL" id="OGG55362.1"/>
    </source>
</evidence>
<dbReference type="Proteomes" id="UP000177659">
    <property type="component" value="Unassembled WGS sequence"/>
</dbReference>
<proteinExistence type="predicted"/>
<dbReference type="EMBL" id="MFLC01000004">
    <property type="protein sequence ID" value="OGG55362.1"/>
    <property type="molecule type" value="Genomic_DNA"/>
</dbReference>
<accession>A0A1F6D2U3</accession>